<protein>
    <submittedName>
        <fullName evidence="2">Uncharacterized protein</fullName>
    </submittedName>
</protein>
<evidence type="ECO:0000313" key="3">
    <source>
        <dbReference type="Proteomes" id="UP000005139"/>
    </source>
</evidence>
<dbReference type="Proteomes" id="UP000005139">
    <property type="component" value="Unassembled WGS sequence"/>
</dbReference>
<keyword evidence="1" id="KW-0472">Membrane</keyword>
<dbReference type="eggNOG" id="ENOG5034AH7">
    <property type="taxonomic scope" value="Bacteria"/>
</dbReference>
<dbReference type="OrthoDB" id="1679804at2"/>
<comment type="caution">
    <text evidence="2">The sequence shown here is derived from an EMBL/GenBank/DDBJ whole genome shotgun (WGS) entry which is preliminary data.</text>
</comment>
<organism evidence="2 3">
    <name type="scientific">Thermosinus carboxydivorans Nor1</name>
    <dbReference type="NCBI Taxonomy" id="401526"/>
    <lineage>
        <taxon>Bacteria</taxon>
        <taxon>Bacillati</taxon>
        <taxon>Bacillota</taxon>
        <taxon>Negativicutes</taxon>
        <taxon>Selenomonadales</taxon>
        <taxon>Sporomusaceae</taxon>
        <taxon>Thermosinus</taxon>
    </lineage>
</organism>
<evidence type="ECO:0000313" key="2">
    <source>
        <dbReference type="EMBL" id="EAX46894.1"/>
    </source>
</evidence>
<reference evidence="2 3" key="2">
    <citation type="submission" date="2007-01" db="EMBL/GenBank/DDBJ databases">
        <title>Sequencing of the draft genome and assembly of Thermosinus carboxydivorans Nor1.</title>
        <authorList>
            <consortium name="US DOE Joint Genome Institute (JGI-PGF)"/>
            <person name="Copeland A."/>
            <person name="Lucas S."/>
            <person name="Lapidus A."/>
            <person name="Barry K."/>
            <person name="Glavina del Rio T."/>
            <person name="Dalin E."/>
            <person name="Tice H."/>
            <person name="Bruce D."/>
            <person name="Pitluck S."/>
            <person name="Richardson P."/>
        </authorList>
    </citation>
    <scope>NUCLEOTIDE SEQUENCE [LARGE SCALE GENOMIC DNA]</scope>
    <source>
        <strain evidence="2 3">Nor1</strain>
    </source>
</reference>
<evidence type="ECO:0000256" key="1">
    <source>
        <dbReference type="SAM" id="Phobius"/>
    </source>
</evidence>
<keyword evidence="1" id="KW-1133">Transmembrane helix</keyword>
<accession>A1HSV0</accession>
<gene>
    <name evidence="2" type="ORF">TcarDRAFT_0385</name>
</gene>
<feature type="transmembrane region" description="Helical" evidence="1">
    <location>
        <begin position="175"/>
        <end position="195"/>
    </location>
</feature>
<keyword evidence="1" id="KW-0812">Transmembrane</keyword>
<dbReference type="AlphaFoldDB" id="A1HSV0"/>
<dbReference type="RefSeq" id="WP_007290105.1">
    <property type="nucleotide sequence ID" value="NZ_AAWL01000019.1"/>
</dbReference>
<reference evidence="2 3" key="1">
    <citation type="submission" date="2007-01" db="EMBL/GenBank/DDBJ databases">
        <title>Annotation of the draft genome assembly of Thermosinus carboxydivorans Nor1.</title>
        <authorList>
            <consortium name="US DOE Joint Genome Institute (JGI-ORNL)"/>
            <person name="Larimer F."/>
            <person name="Land M."/>
            <person name="Hauser L."/>
        </authorList>
    </citation>
    <scope>NUCLEOTIDE SEQUENCE [LARGE SCALE GENOMIC DNA]</scope>
    <source>
        <strain evidence="2 3">Nor1</strain>
    </source>
</reference>
<proteinExistence type="predicted"/>
<sequence length="216" mass="24263">MEYKVTRQGRLPACRLSESMLREVWTVFHADEGLKWEAVIGVGGDLLGKDQQRPQQTVTEWDKLISLLRSLPRLDALTITFEVPDRGALAIAFKNYPPVGGSIVAAGHEAAWVEARMAAVMAIVNRHGEPFTTRLYSQLGFSVIQTAIPLTAAFIFIVVAAGLVIPREIRQSDEYLWWITAATVVATLRLAYTFSDRLIMAALRRYPYIRWADKTE</sequence>
<feature type="transmembrane region" description="Helical" evidence="1">
    <location>
        <begin position="139"/>
        <end position="163"/>
    </location>
</feature>
<name>A1HSV0_9FIRM</name>
<keyword evidence="3" id="KW-1185">Reference proteome</keyword>
<dbReference type="EMBL" id="AAWL01000019">
    <property type="protein sequence ID" value="EAX46894.1"/>
    <property type="molecule type" value="Genomic_DNA"/>
</dbReference>